<evidence type="ECO:0000259" key="12">
    <source>
        <dbReference type="PROSITE" id="PS50109"/>
    </source>
</evidence>
<dbReference type="eggNOG" id="COG2205">
    <property type="taxonomic scope" value="Bacteria"/>
</dbReference>
<dbReference type="InterPro" id="IPR011006">
    <property type="entry name" value="CheY-like_superfamily"/>
</dbReference>
<reference evidence="14 15" key="1">
    <citation type="journal article" date="2014" name="Genome Announc.">
        <title>Draft genome sequences of the altered schaedler flora, a defined bacterial community from gnotobiotic mice.</title>
        <authorList>
            <person name="Wannemuehler M.J."/>
            <person name="Overstreet A.M."/>
            <person name="Ward D.V."/>
            <person name="Phillips G.J."/>
        </authorList>
    </citation>
    <scope>NUCLEOTIDE SEQUENCE [LARGE SCALE GENOMIC DNA]</scope>
    <source>
        <strain evidence="14 15">ASF492</strain>
    </source>
</reference>
<dbReference type="GO" id="GO:0009927">
    <property type="term" value="F:histidine phosphotransfer kinase activity"/>
    <property type="evidence" value="ECO:0007669"/>
    <property type="project" value="TreeGrafter"/>
</dbReference>
<evidence type="ECO:0000256" key="11">
    <source>
        <dbReference type="SAM" id="Coils"/>
    </source>
</evidence>
<evidence type="ECO:0000313" key="15">
    <source>
        <dbReference type="Proteomes" id="UP000012589"/>
    </source>
</evidence>
<evidence type="ECO:0000256" key="7">
    <source>
        <dbReference type="ARBA" id="ARBA00022777"/>
    </source>
</evidence>
<evidence type="ECO:0000256" key="5">
    <source>
        <dbReference type="ARBA" id="ARBA00022553"/>
    </source>
</evidence>
<evidence type="ECO:0000256" key="9">
    <source>
        <dbReference type="ARBA" id="ARBA00024867"/>
    </source>
</evidence>
<dbReference type="InterPro" id="IPR036890">
    <property type="entry name" value="HATPase_C_sf"/>
</dbReference>
<dbReference type="GO" id="GO:0000155">
    <property type="term" value="F:phosphorelay sensor kinase activity"/>
    <property type="evidence" value="ECO:0007669"/>
    <property type="project" value="InterPro"/>
</dbReference>
<dbReference type="SUPFAM" id="SSF55874">
    <property type="entry name" value="ATPase domain of HSP90 chaperone/DNA topoisomerase II/histidine kinase"/>
    <property type="match status" value="1"/>
</dbReference>
<dbReference type="CDD" id="cd00130">
    <property type="entry name" value="PAS"/>
    <property type="match status" value="1"/>
</dbReference>
<name>N2AM70_9FIRM</name>
<dbReference type="Pfam" id="PF00512">
    <property type="entry name" value="HisKA"/>
    <property type="match status" value="1"/>
</dbReference>
<dbReference type="InterPro" id="IPR013655">
    <property type="entry name" value="PAS_fold_3"/>
</dbReference>
<keyword evidence="6" id="KW-0808">Transferase</keyword>
<organism evidence="14 15">
    <name type="scientific">Eubacterium plexicaudatum ASF492</name>
    <dbReference type="NCBI Taxonomy" id="1235802"/>
    <lineage>
        <taxon>Bacteria</taxon>
        <taxon>Bacillati</taxon>
        <taxon>Bacillota</taxon>
        <taxon>Clostridia</taxon>
        <taxon>Eubacteriales</taxon>
        <taxon>Eubacteriaceae</taxon>
        <taxon>Eubacterium</taxon>
    </lineage>
</organism>
<dbReference type="EC" id="2.7.13.3" evidence="3"/>
<dbReference type="eggNOG" id="COG0784">
    <property type="taxonomic scope" value="Bacteria"/>
</dbReference>
<dbReference type="PROSITE" id="PS50109">
    <property type="entry name" value="HIS_KIN"/>
    <property type="match status" value="1"/>
</dbReference>
<dbReference type="InterPro" id="IPR003661">
    <property type="entry name" value="HisK_dim/P_dom"/>
</dbReference>
<evidence type="ECO:0000256" key="2">
    <source>
        <dbReference type="ARBA" id="ARBA00004370"/>
    </source>
</evidence>
<protein>
    <recommendedName>
        <fullName evidence="4">Stage 0 sporulation protein A homolog</fullName>
        <ecNumber evidence="3">2.7.13.3</ecNumber>
    </recommendedName>
</protein>
<dbReference type="Pfam" id="PF02518">
    <property type="entry name" value="HATPase_c"/>
    <property type="match status" value="1"/>
</dbReference>
<dbReference type="EMBL" id="AQFT01000068">
    <property type="protein sequence ID" value="EMZ27598.1"/>
    <property type="molecule type" value="Genomic_DNA"/>
</dbReference>
<dbReference type="HOGENOM" id="CLU_000445_114_15_9"/>
<dbReference type="NCBIfam" id="TIGR00229">
    <property type="entry name" value="sensory_box"/>
    <property type="match status" value="1"/>
</dbReference>
<keyword evidence="8" id="KW-0902">Two-component regulatory system</keyword>
<comment type="function">
    <text evidence="9">May play the central regulatory role in sporulation. It may be an element of the effector pathway responsible for the activation of sporulation genes in response to nutritional stress. Spo0A may act in concert with spo0H (a sigma factor) to control the expression of some genes that are critical to the sporulation process.</text>
</comment>
<dbReference type="SMART" id="SM00448">
    <property type="entry name" value="REC"/>
    <property type="match status" value="1"/>
</dbReference>
<dbReference type="Pfam" id="PF08447">
    <property type="entry name" value="PAS_3"/>
    <property type="match status" value="1"/>
</dbReference>
<dbReference type="PRINTS" id="PR00344">
    <property type="entry name" value="BCTRLSENSOR"/>
</dbReference>
<dbReference type="PANTHER" id="PTHR43047:SF66">
    <property type="entry name" value="HISKA"/>
    <property type="match status" value="1"/>
</dbReference>
<keyword evidence="15" id="KW-1185">Reference proteome</keyword>
<dbReference type="InterPro" id="IPR000014">
    <property type="entry name" value="PAS"/>
</dbReference>
<dbReference type="Gene3D" id="3.40.50.2300">
    <property type="match status" value="1"/>
</dbReference>
<dbReference type="CDD" id="cd17546">
    <property type="entry name" value="REC_hyHK_CKI1_RcsC-like"/>
    <property type="match status" value="1"/>
</dbReference>
<dbReference type="Gene3D" id="3.30.565.10">
    <property type="entry name" value="Histidine kinase-like ATPase, C-terminal domain"/>
    <property type="match status" value="1"/>
</dbReference>
<feature type="domain" description="Response regulatory" evidence="13">
    <location>
        <begin position="603"/>
        <end position="724"/>
    </location>
</feature>
<dbReference type="STRING" id="1235802.C823_02267"/>
<dbReference type="Gene3D" id="3.30.450.20">
    <property type="entry name" value="PAS domain"/>
    <property type="match status" value="1"/>
</dbReference>
<dbReference type="InterPro" id="IPR004358">
    <property type="entry name" value="Sig_transdc_His_kin-like_C"/>
</dbReference>
<dbReference type="InterPro" id="IPR005467">
    <property type="entry name" value="His_kinase_dom"/>
</dbReference>
<sequence length="734" mass="83455">MNEPIIDQNLLAYILSLFGIPGNAAADTGNLRSEPSSAQPDWRLRTARSIIRFMDRMPDGFLIYHADPAAKIIYANLALLHICQCDSPEDFRKLTGNSFQGFVHPDDGNTTEQSIRNQITQNRSGPDYITYRIKRKDGAVRWIEDYRHLIRTDTGGELFFVFINDATEKNEFLQKEWALQRQIDRYHAEMKLINQEYLRRLEVIEGLSIHYESILYADLELDIIQPYRLSNRTTLQFENTNKPRSFSWYISNYVNVWVHPEDRKSVTEQTSPEYIRRKLSAQNTFYLNYKVIKDSEIQYLQLRIVNVTGSSQVSQIVMGYRRVDDEIRKEMEQKRLLEEALTNANLAITAKNTFLSNMSHDMRTPLNAIFGFTALARGNLYDQTSLEYYLNKISSSGEQLLDLIDKVLEIAWTGSDDIHITETKCNLTEILETVSHAYLTLAEEKNITITSDTSGLTHCDICSDQDKLERFLSYLTHNAVKYTPKGGHITIRATELNTLPNDHAVYQFAVEDNGIGISPEFMERIYEPFEREKNTTYSGVIGTGLGLTIVKNIVTAMGGTIDVKSAIGKGTRFTVTLRLKTQVHPVSFNMSTDDTIAYLTGHKILLVEDNEINLEIETAILEGMGFHVDTAENGRIAVEMIKKAAPDEYALVLMDIQMPVMNGRQAARAIRGLKNNNLARIPIIALSADAFESDKRKSIESGMDAHLPKPIDIPVLLETIAKTIQMHKYLYGDA</sequence>
<dbReference type="InterPro" id="IPR003594">
    <property type="entry name" value="HATPase_dom"/>
</dbReference>
<dbReference type="InterPro" id="IPR036097">
    <property type="entry name" value="HisK_dim/P_sf"/>
</dbReference>
<keyword evidence="11" id="KW-0175">Coiled coil</keyword>
<comment type="catalytic activity">
    <reaction evidence="1">
        <text>ATP + protein L-histidine = ADP + protein N-phospho-L-histidine.</text>
        <dbReference type="EC" id="2.7.13.3"/>
    </reaction>
</comment>
<feature type="domain" description="Histidine kinase" evidence="12">
    <location>
        <begin position="357"/>
        <end position="581"/>
    </location>
</feature>
<dbReference type="SUPFAM" id="SSF55785">
    <property type="entry name" value="PYP-like sensor domain (PAS domain)"/>
    <property type="match status" value="1"/>
</dbReference>
<dbReference type="PANTHER" id="PTHR43047">
    <property type="entry name" value="TWO-COMPONENT HISTIDINE PROTEIN KINASE"/>
    <property type="match status" value="1"/>
</dbReference>
<dbReference type="InterPro" id="IPR035965">
    <property type="entry name" value="PAS-like_dom_sf"/>
</dbReference>
<dbReference type="FunFam" id="3.30.565.10:FF:000006">
    <property type="entry name" value="Sensor histidine kinase WalK"/>
    <property type="match status" value="1"/>
</dbReference>
<keyword evidence="7" id="KW-0418">Kinase</keyword>
<dbReference type="OrthoDB" id="9803190at2"/>
<dbReference type="Proteomes" id="UP000012589">
    <property type="component" value="Unassembled WGS sequence"/>
</dbReference>
<feature type="coiled-coil region" evidence="11">
    <location>
        <begin position="320"/>
        <end position="347"/>
    </location>
</feature>
<comment type="subcellular location">
    <subcellularLocation>
        <location evidence="2">Membrane</location>
    </subcellularLocation>
</comment>
<dbReference type="CDD" id="cd00082">
    <property type="entry name" value="HisKA"/>
    <property type="match status" value="1"/>
</dbReference>
<dbReference type="SMART" id="SM00388">
    <property type="entry name" value="HisKA"/>
    <property type="match status" value="1"/>
</dbReference>
<evidence type="ECO:0000256" key="10">
    <source>
        <dbReference type="PROSITE-ProRule" id="PRU00169"/>
    </source>
</evidence>
<keyword evidence="5 10" id="KW-0597">Phosphoprotein</keyword>
<evidence type="ECO:0000256" key="3">
    <source>
        <dbReference type="ARBA" id="ARBA00012438"/>
    </source>
</evidence>
<comment type="caution">
    <text evidence="14">The sequence shown here is derived from an EMBL/GenBank/DDBJ whole genome shotgun (WGS) entry which is preliminary data.</text>
</comment>
<dbReference type="InterPro" id="IPR001789">
    <property type="entry name" value="Sig_transdc_resp-reg_receiver"/>
</dbReference>
<dbReference type="PROSITE" id="PS50110">
    <property type="entry name" value="RESPONSE_REGULATORY"/>
    <property type="match status" value="1"/>
</dbReference>
<dbReference type="AlphaFoldDB" id="N2AM70"/>
<evidence type="ECO:0000259" key="13">
    <source>
        <dbReference type="PROSITE" id="PS50110"/>
    </source>
</evidence>
<dbReference type="Gene3D" id="1.10.287.130">
    <property type="match status" value="1"/>
</dbReference>
<dbReference type="SMART" id="SM00387">
    <property type="entry name" value="HATPase_c"/>
    <property type="match status" value="1"/>
</dbReference>
<evidence type="ECO:0000256" key="6">
    <source>
        <dbReference type="ARBA" id="ARBA00022679"/>
    </source>
</evidence>
<gene>
    <name evidence="14" type="ORF">C823_02267</name>
</gene>
<evidence type="ECO:0000256" key="4">
    <source>
        <dbReference type="ARBA" id="ARBA00018672"/>
    </source>
</evidence>
<dbReference type="GO" id="GO:0005886">
    <property type="term" value="C:plasma membrane"/>
    <property type="evidence" value="ECO:0007669"/>
    <property type="project" value="TreeGrafter"/>
</dbReference>
<feature type="modified residue" description="4-aspartylphosphate" evidence="10">
    <location>
        <position position="655"/>
    </location>
</feature>
<dbReference type="SUPFAM" id="SSF47384">
    <property type="entry name" value="Homodimeric domain of signal transducing histidine kinase"/>
    <property type="match status" value="1"/>
</dbReference>
<evidence type="ECO:0000256" key="8">
    <source>
        <dbReference type="ARBA" id="ARBA00023012"/>
    </source>
</evidence>
<evidence type="ECO:0000313" key="14">
    <source>
        <dbReference type="EMBL" id="EMZ27598.1"/>
    </source>
</evidence>
<dbReference type="InterPro" id="IPR001610">
    <property type="entry name" value="PAC"/>
</dbReference>
<accession>N2AM70</accession>
<dbReference type="SUPFAM" id="SSF52172">
    <property type="entry name" value="CheY-like"/>
    <property type="match status" value="1"/>
</dbReference>
<evidence type="ECO:0000256" key="1">
    <source>
        <dbReference type="ARBA" id="ARBA00000085"/>
    </source>
</evidence>
<dbReference type="SMART" id="SM00086">
    <property type="entry name" value="PAC"/>
    <property type="match status" value="1"/>
</dbReference>
<dbReference type="Pfam" id="PF00072">
    <property type="entry name" value="Response_reg"/>
    <property type="match status" value="1"/>
</dbReference>
<proteinExistence type="predicted"/>
<dbReference type="PATRIC" id="fig|1235802.3.peg.2404"/>